<protein>
    <submittedName>
        <fullName evidence="2">DUF3352 domain-containing protein</fullName>
    </submittedName>
</protein>
<dbReference type="Pfam" id="PF11832">
    <property type="entry name" value="DUF3352"/>
    <property type="match status" value="1"/>
</dbReference>
<gene>
    <name evidence="2" type="ORF">D7024_07870</name>
</gene>
<evidence type="ECO:0000256" key="1">
    <source>
        <dbReference type="SAM" id="Phobius"/>
    </source>
</evidence>
<reference evidence="2 3" key="1">
    <citation type="submission" date="2018-10" db="EMBL/GenBank/DDBJ databases">
        <authorList>
            <person name="Grouzdev D.S."/>
            <person name="Krutkina M.S."/>
            <person name="Tourova T.P."/>
            <person name="Nazina T.N."/>
        </authorList>
    </citation>
    <scope>NUCLEOTIDE SEQUENCE [LARGE SCALE GENOMIC DNA]</scope>
    <source>
        <strain evidence="2 3">435</strain>
    </source>
</reference>
<dbReference type="AlphaFoldDB" id="A0A494WV23"/>
<proteinExistence type="predicted"/>
<name>A0A494WV23_9FIRM</name>
<evidence type="ECO:0000313" key="2">
    <source>
        <dbReference type="EMBL" id="RKO66871.1"/>
    </source>
</evidence>
<dbReference type="Proteomes" id="UP000271256">
    <property type="component" value="Unassembled WGS sequence"/>
</dbReference>
<sequence length="616" mass="69380">MRGHVPEVPERSQENKKLFLQERSWFNVECAKCNATVENKEAKFCPFCGTPLNEFAPPPSPSKSKKAIWIGLGVLTYLLLVIGFVARESLAQVLPFLSPSNSARAAKLAPGNTDLFLVVNPNLDQVKNFARIRDIYLSIPEVKDAFDDLRRDFEDEFGLDFNEDVKPWLGREIALIVPNYSHEELYLLAVSTTNMKKASACLQKVRQHWEKEGMAFKDRTYQGVEITVETGGSSPVAYALHEGFLLLAESEEAIEKAIDMTRQKGAATLAKNENYKKVMKKLPANRSGACYINAENIPDIIKDELNTDFPVESLHHLEAYQGLGFSISFTGEGVRFDYSLAYDKEKLPKDLPPPEKVEKTITLAPENSLVFIGGVHLNYVMEKILEDIQKEPDFKDIDAEIEYNLGIDIESDLLSWLGSEYGLAIVPDRDGLLGKETHLGMLAMFSVKDIQKAKRLMDKIADLLDEEGFVSDSVKVDGKNIKYFYDPYTEAFMLGYGFTDNILVIGSSENLVKEAVTGDGSSLADSNTYKKAFASLQPKYEGCIFIDVERIVDTVRSNLDRLDRRSFDREVYPFVKPLQAVSYRQARTDDNFLSGTLVVFVEEPVNFSRKELSYEL</sequence>
<organism evidence="2 3">
    <name type="scientific">Desulfofundulus salinus</name>
    <dbReference type="NCBI Taxonomy" id="2419843"/>
    <lineage>
        <taxon>Bacteria</taxon>
        <taxon>Bacillati</taxon>
        <taxon>Bacillota</taxon>
        <taxon>Clostridia</taxon>
        <taxon>Eubacteriales</taxon>
        <taxon>Peptococcaceae</taxon>
        <taxon>Desulfofundulus</taxon>
    </lineage>
</organism>
<dbReference type="EMBL" id="RBWE01000001">
    <property type="protein sequence ID" value="RKO66871.1"/>
    <property type="molecule type" value="Genomic_DNA"/>
</dbReference>
<keyword evidence="1" id="KW-1133">Transmembrane helix</keyword>
<keyword evidence="1" id="KW-0472">Membrane</keyword>
<feature type="transmembrane region" description="Helical" evidence="1">
    <location>
        <begin position="67"/>
        <end position="86"/>
    </location>
</feature>
<keyword evidence="3" id="KW-1185">Reference proteome</keyword>
<evidence type="ECO:0000313" key="3">
    <source>
        <dbReference type="Proteomes" id="UP000271256"/>
    </source>
</evidence>
<dbReference type="InterPro" id="IPR021787">
    <property type="entry name" value="DUF3352"/>
</dbReference>
<keyword evidence="1" id="KW-0812">Transmembrane</keyword>
<dbReference type="OrthoDB" id="2053595at2"/>
<comment type="caution">
    <text evidence="2">The sequence shown here is derived from an EMBL/GenBank/DDBJ whole genome shotgun (WGS) entry which is preliminary data.</text>
</comment>
<accession>A0A494WV23</accession>